<organism evidence="1">
    <name type="scientific">Ditylum brightwellii</name>
    <dbReference type="NCBI Taxonomy" id="49249"/>
    <lineage>
        <taxon>Eukaryota</taxon>
        <taxon>Sar</taxon>
        <taxon>Stramenopiles</taxon>
        <taxon>Ochrophyta</taxon>
        <taxon>Bacillariophyta</taxon>
        <taxon>Mediophyceae</taxon>
        <taxon>Lithodesmiophycidae</taxon>
        <taxon>Lithodesmiales</taxon>
        <taxon>Lithodesmiaceae</taxon>
        <taxon>Ditylum</taxon>
    </lineage>
</organism>
<sequence>MNDDIESTDNYTEQDGLIQGASDSIDMNEYNSKKKGGFFLQSLKNSAVRNKMPATITLLGGLSMLFLLQGMSSSSNYSDRAIKHQSLVPDFGDVAMDQDAVDVNQNGIVMNDNIITDTADLTESYGSNYNVYSDPQYIASVTHETDNAKTTIEDLRFLSFGATNAITNGSPDWKSSYPYLLSSDPEKILLPTIGSVGPKYPSICTQSLIAERAGPGGNQEFDVIVLDYHMRAIDGLYELTKRLRFRYPNAIIILLRLWRPVHIVWYQDNAPVGNLKDWADSKNLEFGSAQFHNNLRDADVRWQTYNEKDKVFNQIQKDLDAEVFSMPQSSDPKIALWRYKQLFNKDFNHLSKAGHDFIHAGIDSILESKFRDFHLNTVVGTWGDGDECHSWFSSGRVHLERSRNTMVETFKTDNVQFALSTGTNDVGGSGWVVVNNRFDGPRNLILSYMVSGPPSMYPKTKIEIYPYQGDADPISNTLNPTTYEYGKVPVHDVHTKKVATIPPGAWKVVWTPLEETPRPFRLTGVHVVSTEITQGGVNGPHPELYYVESY</sequence>
<accession>A0A7S4QEG4</accession>
<dbReference type="AlphaFoldDB" id="A0A7S4QEG4"/>
<gene>
    <name evidence="1" type="ORF">DBRI00130_LOCUS786</name>
</gene>
<reference evidence="1" key="1">
    <citation type="submission" date="2021-01" db="EMBL/GenBank/DDBJ databases">
        <authorList>
            <person name="Corre E."/>
            <person name="Pelletier E."/>
            <person name="Niang G."/>
            <person name="Scheremetjew M."/>
            <person name="Finn R."/>
            <person name="Kale V."/>
            <person name="Holt S."/>
            <person name="Cochrane G."/>
            <person name="Meng A."/>
            <person name="Brown T."/>
            <person name="Cohen L."/>
        </authorList>
    </citation>
    <scope>NUCLEOTIDE SEQUENCE</scope>
    <source>
        <strain evidence="1">GSO104</strain>
    </source>
</reference>
<proteinExistence type="predicted"/>
<protein>
    <submittedName>
        <fullName evidence="1">Uncharacterized protein</fullName>
    </submittedName>
</protein>
<name>A0A7S4QEG4_9STRA</name>
<evidence type="ECO:0000313" key="1">
    <source>
        <dbReference type="EMBL" id="CAE4579371.1"/>
    </source>
</evidence>
<dbReference type="EMBL" id="HBNS01000993">
    <property type="protein sequence ID" value="CAE4579371.1"/>
    <property type="molecule type" value="Transcribed_RNA"/>
</dbReference>